<keyword evidence="1" id="KW-0472">Membrane</keyword>
<feature type="transmembrane region" description="Helical" evidence="1">
    <location>
        <begin position="195"/>
        <end position="218"/>
    </location>
</feature>
<dbReference type="EMBL" id="JADGKB010000159">
    <property type="protein sequence ID" value="KAJ3251980.1"/>
    <property type="molecule type" value="Genomic_DNA"/>
</dbReference>
<feature type="transmembrane region" description="Helical" evidence="1">
    <location>
        <begin position="130"/>
        <end position="150"/>
    </location>
</feature>
<sequence length="513" mass="57251">MGPFTQGYTLNSLPYLVVDYTTPLAIIAMIVSFIYLFAFAAMLVFIARGWGVKSKVLFFVWMVNVMGLIWAILNIVSHVPIVTPFSSWLYNVMGELDIYVTVLGQLDILKAFSTGTIMTKERITYFQYAYTIYNVITMFGLYASVGYLGVERPAFLDKWDSNGYIAFAILSIVYETFHAVYVAKAVVWQIEKRREIVNTTGVVIDWTAVIIWLASWFVGGSTGVCLAVIGSSIGTGHILFLTVMFKMIRVVNLKSSGSSSSHVNNSSAQTHTNQSTAIQTGQSALFHKRHSLFFMGPFTTGYTLSSLPLAAIDYSSPLAGVRQKVLYFIWIVNGMAFIWSILNIIVHIPIVCPFTSWLFNVFGELNIFLTVIGQLDILKAFSTGTSMTAEKITYFQYGYTVYNIITMFGLYMTVGYLGTGRPSFVDNWNTYGYIAFAIASLAYETFHAVFVARAVVHQIEKRKEMTNTKGSADTSAFYTLYRLVITGVAIDWTAAIIWVLSWFLGGEMGTLLA</sequence>
<dbReference type="AlphaFoldDB" id="A0AAD5Y0B1"/>
<feature type="transmembrane region" description="Helical" evidence="1">
    <location>
        <begin position="88"/>
        <end position="109"/>
    </location>
</feature>
<accession>A0AAD5Y0B1</accession>
<feature type="transmembrane region" description="Helical" evidence="1">
    <location>
        <begin position="20"/>
        <end position="44"/>
    </location>
</feature>
<evidence type="ECO:0000256" key="1">
    <source>
        <dbReference type="SAM" id="Phobius"/>
    </source>
</evidence>
<feature type="transmembrane region" description="Helical" evidence="1">
    <location>
        <begin position="431"/>
        <end position="456"/>
    </location>
</feature>
<feature type="transmembrane region" description="Helical" evidence="1">
    <location>
        <begin position="325"/>
        <end position="351"/>
    </location>
</feature>
<proteinExistence type="predicted"/>
<evidence type="ECO:0000313" key="2">
    <source>
        <dbReference type="EMBL" id="KAJ3251980.1"/>
    </source>
</evidence>
<feature type="transmembrane region" description="Helical" evidence="1">
    <location>
        <begin position="477"/>
        <end position="504"/>
    </location>
</feature>
<name>A0AAD5Y0B1_9FUNG</name>
<comment type="caution">
    <text evidence="2">The sequence shown here is derived from an EMBL/GenBank/DDBJ whole genome shotgun (WGS) entry which is preliminary data.</text>
</comment>
<reference evidence="2" key="1">
    <citation type="submission" date="2020-05" db="EMBL/GenBank/DDBJ databases">
        <title>Phylogenomic resolution of chytrid fungi.</title>
        <authorList>
            <person name="Stajich J.E."/>
            <person name="Amses K."/>
            <person name="Simmons R."/>
            <person name="Seto K."/>
            <person name="Myers J."/>
            <person name="Bonds A."/>
            <person name="Quandt C.A."/>
            <person name="Barry K."/>
            <person name="Liu P."/>
            <person name="Grigoriev I."/>
            <person name="Longcore J.E."/>
            <person name="James T.Y."/>
        </authorList>
    </citation>
    <scope>NUCLEOTIDE SEQUENCE</scope>
    <source>
        <strain evidence="2">PLAUS21</strain>
    </source>
</reference>
<keyword evidence="1" id="KW-1133">Transmembrane helix</keyword>
<feature type="transmembrane region" description="Helical" evidence="1">
    <location>
        <begin position="224"/>
        <end position="245"/>
    </location>
</feature>
<feature type="transmembrane region" description="Helical" evidence="1">
    <location>
        <begin position="162"/>
        <end position="183"/>
    </location>
</feature>
<keyword evidence="1" id="KW-0812">Transmembrane</keyword>
<protein>
    <submittedName>
        <fullName evidence="2">Uncharacterized protein</fullName>
    </submittedName>
</protein>
<feature type="transmembrane region" description="Helical" evidence="1">
    <location>
        <begin position="56"/>
        <end position="76"/>
    </location>
</feature>
<keyword evidence="3" id="KW-1185">Reference proteome</keyword>
<evidence type="ECO:0000313" key="3">
    <source>
        <dbReference type="Proteomes" id="UP001210925"/>
    </source>
</evidence>
<gene>
    <name evidence="2" type="ORF">HK103_001893</name>
</gene>
<feature type="transmembrane region" description="Helical" evidence="1">
    <location>
        <begin position="357"/>
        <end position="378"/>
    </location>
</feature>
<dbReference type="Proteomes" id="UP001210925">
    <property type="component" value="Unassembled WGS sequence"/>
</dbReference>
<organism evidence="2 3">
    <name type="scientific">Boothiomyces macroporosus</name>
    <dbReference type="NCBI Taxonomy" id="261099"/>
    <lineage>
        <taxon>Eukaryota</taxon>
        <taxon>Fungi</taxon>
        <taxon>Fungi incertae sedis</taxon>
        <taxon>Chytridiomycota</taxon>
        <taxon>Chytridiomycota incertae sedis</taxon>
        <taxon>Chytridiomycetes</taxon>
        <taxon>Rhizophydiales</taxon>
        <taxon>Terramycetaceae</taxon>
        <taxon>Boothiomyces</taxon>
    </lineage>
</organism>
<feature type="transmembrane region" description="Helical" evidence="1">
    <location>
        <begin position="399"/>
        <end position="419"/>
    </location>
</feature>